<feature type="compositionally biased region" description="Low complexity" evidence="1">
    <location>
        <begin position="73"/>
        <end position="86"/>
    </location>
</feature>
<accession>A0ABW3AGI8</accession>
<keyword evidence="4" id="KW-1185">Reference proteome</keyword>
<keyword evidence="2" id="KW-0472">Membrane</keyword>
<evidence type="ECO:0008006" key="5">
    <source>
        <dbReference type="Google" id="ProtNLM"/>
    </source>
</evidence>
<evidence type="ECO:0000256" key="1">
    <source>
        <dbReference type="SAM" id="MobiDB-lite"/>
    </source>
</evidence>
<dbReference type="SUPFAM" id="SSF49879">
    <property type="entry name" value="SMAD/FHA domain"/>
    <property type="match status" value="1"/>
</dbReference>
<dbReference type="Gene3D" id="2.60.200.20">
    <property type="match status" value="1"/>
</dbReference>
<protein>
    <recommendedName>
        <fullName evidence="5">FHA domain-containing protein</fullName>
    </recommendedName>
</protein>
<reference evidence="4" key="1">
    <citation type="journal article" date="2019" name="Int. J. Syst. Evol. Microbiol.">
        <title>The Global Catalogue of Microorganisms (GCM) 10K type strain sequencing project: providing services to taxonomists for standard genome sequencing and annotation.</title>
        <authorList>
            <consortium name="The Broad Institute Genomics Platform"/>
            <consortium name="The Broad Institute Genome Sequencing Center for Infectious Disease"/>
            <person name="Wu L."/>
            <person name="Ma J."/>
        </authorList>
    </citation>
    <scope>NUCLEOTIDE SEQUENCE [LARGE SCALE GENOMIC DNA]</scope>
    <source>
        <strain evidence="4">CCUG 54523</strain>
    </source>
</reference>
<feature type="transmembrane region" description="Helical" evidence="2">
    <location>
        <begin position="37"/>
        <end position="60"/>
    </location>
</feature>
<sequence length="272" mass="27073">MTARPTSALTLVAVGAAGLLSAGIAAAVGLAAGGVSVLAVASAGVAGMAWAGSLVWAVLYTARRAAAGAMPAAAPVDPDTASDPAPWFLGPGRPTAGPVTASLPQIAAPDSAPPPARPPVTPAGAAMLAERTGLEERTADAAASALEITRTVPPAARPADRFVDAPLLAVLTWDDGTRMAVYGRTLYGRNPAVEAGTVSVPVRDETLSLSKTHFEVGGGATGAWVADRHSTNGTVLVRGAARHPLVPGRPAALRGGDRLELGDRAAIVDLAS</sequence>
<evidence type="ECO:0000313" key="3">
    <source>
        <dbReference type="EMBL" id="MFD0790121.1"/>
    </source>
</evidence>
<evidence type="ECO:0000313" key="4">
    <source>
        <dbReference type="Proteomes" id="UP001597055"/>
    </source>
</evidence>
<gene>
    <name evidence="3" type="ORF">ACFQ0P_06900</name>
</gene>
<comment type="caution">
    <text evidence="3">The sequence shown here is derived from an EMBL/GenBank/DDBJ whole genome shotgun (WGS) entry which is preliminary data.</text>
</comment>
<feature type="region of interest" description="Disordered" evidence="1">
    <location>
        <begin position="73"/>
        <end position="94"/>
    </location>
</feature>
<dbReference type="InterPro" id="IPR008984">
    <property type="entry name" value="SMAD_FHA_dom_sf"/>
</dbReference>
<dbReference type="EMBL" id="JBHTII010000001">
    <property type="protein sequence ID" value="MFD0790121.1"/>
    <property type="molecule type" value="Genomic_DNA"/>
</dbReference>
<evidence type="ECO:0000256" key="2">
    <source>
        <dbReference type="SAM" id="Phobius"/>
    </source>
</evidence>
<dbReference type="RefSeq" id="WP_204977805.1">
    <property type="nucleotide sequence ID" value="NZ_JBHTII010000001.1"/>
</dbReference>
<proteinExistence type="predicted"/>
<dbReference type="Proteomes" id="UP001597055">
    <property type="component" value="Unassembled WGS sequence"/>
</dbReference>
<keyword evidence="2" id="KW-1133">Transmembrane helix</keyword>
<name>A0ABW3AGI8_9MICO</name>
<organism evidence="3 4">
    <name type="scientific">Microbacterium insulae</name>
    <dbReference type="NCBI Taxonomy" id="483014"/>
    <lineage>
        <taxon>Bacteria</taxon>
        <taxon>Bacillati</taxon>
        <taxon>Actinomycetota</taxon>
        <taxon>Actinomycetes</taxon>
        <taxon>Micrococcales</taxon>
        <taxon>Microbacteriaceae</taxon>
        <taxon>Microbacterium</taxon>
    </lineage>
</organism>
<keyword evidence="2" id="KW-0812">Transmembrane</keyword>